<dbReference type="EMBL" id="BAAAPO010000018">
    <property type="protein sequence ID" value="GAA1788068.1"/>
    <property type="molecule type" value="Genomic_DNA"/>
</dbReference>
<keyword evidence="3" id="KW-1185">Reference proteome</keyword>
<organism evidence="2 3">
    <name type="scientific">Nostocoides veronense</name>
    <dbReference type="NCBI Taxonomy" id="330836"/>
    <lineage>
        <taxon>Bacteria</taxon>
        <taxon>Bacillati</taxon>
        <taxon>Actinomycetota</taxon>
        <taxon>Actinomycetes</taxon>
        <taxon>Micrococcales</taxon>
        <taxon>Intrasporangiaceae</taxon>
        <taxon>Nostocoides</taxon>
    </lineage>
</organism>
<proteinExistence type="predicted"/>
<sequence length="128" mass="13147">MLGMEILTNVLVLVHLIGMACIVGGWISLRARRVESGMGLSVVVWGARFQVLTGLALVGIKESQGDSLNHAKIGVKLAVALACAATAEMAAAKARKGSGDTNLIDYAGVLGILNTAVAALWETSSAEA</sequence>
<gene>
    <name evidence="2" type="ORF">GCM10009811_11380</name>
</gene>
<protein>
    <recommendedName>
        <fullName evidence="4">Integral membrane protein</fullName>
    </recommendedName>
</protein>
<evidence type="ECO:0000256" key="1">
    <source>
        <dbReference type="SAM" id="Phobius"/>
    </source>
</evidence>
<dbReference type="Proteomes" id="UP001499938">
    <property type="component" value="Unassembled WGS sequence"/>
</dbReference>
<comment type="caution">
    <text evidence="2">The sequence shown here is derived from an EMBL/GenBank/DDBJ whole genome shotgun (WGS) entry which is preliminary data.</text>
</comment>
<evidence type="ECO:0000313" key="2">
    <source>
        <dbReference type="EMBL" id="GAA1788068.1"/>
    </source>
</evidence>
<evidence type="ECO:0000313" key="3">
    <source>
        <dbReference type="Proteomes" id="UP001499938"/>
    </source>
</evidence>
<keyword evidence="1" id="KW-0812">Transmembrane</keyword>
<keyword evidence="1" id="KW-0472">Membrane</keyword>
<feature type="transmembrane region" description="Helical" evidence="1">
    <location>
        <begin position="6"/>
        <end position="27"/>
    </location>
</feature>
<name>A0ABN2LH81_9MICO</name>
<accession>A0ABN2LH81</accession>
<evidence type="ECO:0008006" key="4">
    <source>
        <dbReference type="Google" id="ProtNLM"/>
    </source>
</evidence>
<reference evidence="2 3" key="1">
    <citation type="journal article" date="2019" name="Int. J. Syst. Evol. Microbiol.">
        <title>The Global Catalogue of Microorganisms (GCM) 10K type strain sequencing project: providing services to taxonomists for standard genome sequencing and annotation.</title>
        <authorList>
            <consortium name="The Broad Institute Genomics Platform"/>
            <consortium name="The Broad Institute Genome Sequencing Center for Infectious Disease"/>
            <person name="Wu L."/>
            <person name="Ma J."/>
        </authorList>
    </citation>
    <scope>NUCLEOTIDE SEQUENCE [LARGE SCALE GENOMIC DNA]</scope>
    <source>
        <strain evidence="2 3">JCM 15592</strain>
    </source>
</reference>
<keyword evidence="1" id="KW-1133">Transmembrane helix</keyword>